<accession>A0A1Y5F4Z0</accession>
<dbReference type="InterPro" id="IPR027417">
    <property type="entry name" value="P-loop_NTPase"/>
</dbReference>
<proteinExistence type="predicted"/>
<dbReference type="GO" id="GO:0016887">
    <property type="term" value="F:ATP hydrolysis activity"/>
    <property type="evidence" value="ECO:0007669"/>
    <property type="project" value="InterPro"/>
</dbReference>
<evidence type="ECO:0000259" key="1">
    <source>
        <dbReference type="Pfam" id="PF07728"/>
    </source>
</evidence>
<protein>
    <recommendedName>
        <fullName evidence="1">ATPase dynein-related AAA domain-containing protein</fullName>
    </recommendedName>
</protein>
<feature type="domain" description="ATPase dynein-related AAA" evidence="1">
    <location>
        <begin position="590"/>
        <end position="671"/>
    </location>
</feature>
<comment type="caution">
    <text evidence="2">The sequence shown here is derived from an EMBL/GenBank/DDBJ whole genome shotgun (WGS) entry which is preliminary data.</text>
</comment>
<dbReference type="Proteomes" id="UP000196531">
    <property type="component" value="Unassembled WGS sequence"/>
</dbReference>
<dbReference type="InterPro" id="IPR052934">
    <property type="entry name" value="Methyl-DNA_Rec/Restrict_Enz"/>
</dbReference>
<evidence type="ECO:0000313" key="3">
    <source>
        <dbReference type="Proteomes" id="UP000196531"/>
    </source>
</evidence>
<evidence type="ECO:0000313" key="2">
    <source>
        <dbReference type="EMBL" id="OUR95730.1"/>
    </source>
</evidence>
<dbReference type="GO" id="GO:0005524">
    <property type="term" value="F:ATP binding"/>
    <property type="evidence" value="ECO:0007669"/>
    <property type="project" value="InterPro"/>
</dbReference>
<dbReference type="PANTHER" id="PTHR37291">
    <property type="entry name" value="5-METHYLCYTOSINE-SPECIFIC RESTRICTION ENZYME B"/>
    <property type="match status" value="1"/>
</dbReference>
<dbReference type="AlphaFoldDB" id="A0A1Y5F4Z0"/>
<gene>
    <name evidence="2" type="ORF">A9Q84_14610</name>
</gene>
<sequence length="798" mass="93127">MTEEFYGLFIEKVPELEGRGFFKERREQLIFCDLMKNLIIDTCKKPFNEKTISAFIQIANHSSLDENISKYIGYLKLENEEFYREKILEKPKGLRGITGAGKSSIKVHQVEGLENFEEVRKFLISVNLASTREEVKQAVEEFDALKINHVTDGVYSPWLTYLKPEFCPIANNSMKGFYKTIGWDGISYSSLMDFTLELLDYFPEKNYFLLDSATRRVSLEYIYEEKIDLVFPYPKIAKMFQASLHYLFNQKLMTEEHVRNLEDAIYCNDTFNSLKKKRSTKFPLLLKVDKSIDHVEQRKFDTKQARFYHPKNVLYHFNGDEYFLCTETIKEQIVDLESWLDKNFSLSFEDIANSENEAPGGEIMDPKVKHDLNMIFFGPPGTGKTYEVRREALKIIMGDDAPTDYKEVIKKFNEFRESKQVDFVTFHPNFGYENFVEGIFPDVESSDKLTYQKKTGVFKNISEEALRNYNSTNAGEFNIDEEFDKRYKLFTDEIEESLEYIEFKSLDEGVPFTVSVTKTNAIYTERRNGNGHHIAEKRFRKIFKDLFIKNKRNPVIADILASSLKTYITPIMRKLFSYNVSSTAQSSKVKNYVLVIDEINRGNIPAIFGELITLIEPSKRIGNNEALKLTLPLSDEDEDDFGVPKNLYIIGTMNTADRSVEALDIALRRRFSFKAKYPNENHKLLKSVGDINIKTMLKKINERIRVLKGADYQIGHSYFMNLETEECIRNAFEKKVLPLLNEYFYEDLEKIQMILGKSFVETVPVRKEIFAANSPDFDEFDSYTIKDRSSWKFKKIYE</sequence>
<organism evidence="2 3">
    <name type="scientific">Halobacteriovorax marinus</name>
    <dbReference type="NCBI Taxonomy" id="97084"/>
    <lineage>
        <taxon>Bacteria</taxon>
        <taxon>Pseudomonadati</taxon>
        <taxon>Bdellovibrionota</taxon>
        <taxon>Bacteriovoracia</taxon>
        <taxon>Bacteriovoracales</taxon>
        <taxon>Halobacteriovoraceae</taxon>
        <taxon>Halobacteriovorax</taxon>
    </lineage>
</organism>
<dbReference type="Gene3D" id="3.40.50.300">
    <property type="entry name" value="P-loop containing nucleotide triphosphate hydrolases"/>
    <property type="match status" value="1"/>
</dbReference>
<name>A0A1Y5F4Z0_9BACT</name>
<dbReference type="Pfam" id="PF07728">
    <property type="entry name" value="AAA_5"/>
    <property type="match status" value="1"/>
</dbReference>
<dbReference type="SUPFAM" id="SSF52540">
    <property type="entry name" value="P-loop containing nucleoside triphosphate hydrolases"/>
    <property type="match status" value="1"/>
</dbReference>
<dbReference type="InterPro" id="IPR011704">
    <property type="entry name" value="ATPase_dyneun-rel_AAA"/>
</dbReference>
<dbReference type="EMBL" id="MAAO01000007">
    <property type="protein sequence ID" value="OUR95730.1"/>
    <property type="molecule type" value="Genomic_DNA"/>
</dbReference>
<dbReference type="PANTHER" id="PTHR37291:SF1">
    <property type="entry name" value="TYPE IV METHYL-DIRECTED RESTRICTION ENZYME ECOKMCRB SUBUNIT"/>
    <property type="match status" value="1"/>
</dbReference>
<reference evidence="3" key="1">
    <citation type="journal article" date="2017" name="Proc. Natl. Acad. Sci. U.S.A.">
        <title>Simulation of Deepwater Horizon oil plume reveals substrate specialization within a complex community of hydrocarbon-degraders.</title>
        <authorList>
            <person name="Hu P."/>
            <person name="Dubinsky E.A."/>
            <person name="Probst A.J."/>
            <person name="Wang J."/>
            <person name="Sieber C.M.K."/>
            <person name="Tom L.M."/>
            <person name="Gardinali P."/>
            <person name="Banfield J.F."/>
            <person name="Atlas R.M."/>
            <person name="Andersen G.L."/>
        </authorList>
    </citation>
    <scope>NUCLEOTIDE SEQUENCE [LARGE SCALE GENOMIC DNA]</scope>
</reference>